<dbReference type="GO" id="GO:0051603">
    <property type="term" value="P:proteolysis involved in protein catabolic process"/>
    <property type="evidence" value="ECO:0007669"/>
    <property type="project" value="TreeGrafter"/>
</dbReference>
<dbReference type="Gene3D" id="1.10.8.60">
    <property type="match status" value="1"/>
</dbReference>
<dbReference type="PANTHER" id="PTHR48102">
    <property type="entry name" value="ATP-DEPENDENT CLP PROTEASE ATP-BINDING SUBUNIT CLPX-LIKE, MITOCHONDRIAL-RELATED"/>
    <property type="match status" value="1"/>
</dbReference>
<feature type="region of interest" description="Disordered" evidence="6">
    <location>
        <begin position="620"/>
        <end position="642"/>
    </location>
</feature>
<dbReference type="SUPFAM" id="SSF52540">
    <property type="entry name" value="P-loop containing nucleoside triphosphate hydrolases"/>
    <property type="match status" value="1"/>
</dbReference>
<dbReference type="GO" id="GO:0008374">
    <property type="term" value="F:O-acyltransferase activity"/>
    <property type="evidence" value="ECO:0007669"/>
    <property type="project" value="InterPro"/>
</dbReference>
<accession>A0A2S4WJQ8</accession>
<evidence type="ECO:0000256" key="4">
    <source>
        <dbReference type="ARBA" id="ARBA00022840"/>
    </source>
</evidence>
<keyword evidence="4" id="KW-0067">ATP-binding</keyword>
<organism evidence="8 9">
    <name type="scientific">Puccinia striiformis</name>
    <dbReference type="NCBI Taxonomy" id="27350"/>
    <lineage>
        <taxon>Eukaryota</taxon>
        <taxon>Fungi</taxon>
        <taxon>Dikarya</taxon>
        <taxon>Basidiomycota</taxon>
        <taxon>Pucciniomycotina</taxon>
        <taxon>Pucciniomycetes</taxon>
        <taxon>Pucciniales</taxon>
        <taxon>Pucciniaceae</taxon>
        <taxon>Puccinia</taxon>
    </lineage>
</organism>
<evidence type="ECO:0000256" key="3">
    <source>
        <dbReference type="ARBA" id="ARBA00022741"/>
    </source>
</evidence>
<feature type="compositionally biased region" description="Polar residues" evidence="6">
    <location>
        <begin position="629"/>
        <end position="640"/>
    </location>
</feature>
<dbReference type="VEuPathDB" id="FungiDB:PSHT_01875"/>
<feature type="compositionally biased region" description="Polar residues" evidence="6">
    <location>
        <begin position="156"/>
        <end position="168"/>
    </location>
</feature>
<dbReference type="FunFam" id="1.10.8.60:FF:000138">
    <property type="entry name" value="ATP-dependent Clp protease ATP-binding subunit ClpX"/>
    <property type="match status" value="1"/>
</dbReference>
<dbReference type="InterPro" id="IPR003959">
    <property type="entry name" value="ATPase_AAA_core"/>
</dbReference>
<sequence length="1008" mass="112581">SSLSRRKKLTERSRKAELLGGRRQLQIKLRRTLVRLDQVPRSSLDYGQMDQTGYHSPICYTRKSQGEESKPSTSLPSPREIHRELDNYVIAQAEAKKILSVAFNHYIRIKALEKVEENRKRESSKKESESKLNPTQSQTPTSRSNFPPNMADDPEQNSSIGLSRPSSTTGIAHNLIMSKAVEASLRLEREELETRIRQISSRQFKKKRPSKPDLNSPDDYLQLLPFTPSYSSSISSDQSRESTQFSTNDDHQAFQNIECESDKTETEVIDGILNKSNIIILAQQGVETRTLARQLDVPYIESSATTFTQAGYVGEDVESCVIRLYQESNNDASRASRGIIFIDEIDKIARKSGDGYVKDVSGEGVQQAMLRLLEGTLVTVSDKGGPTPPSPNPIDPIRNHLDPSHSNNPKNSHLPIQVDTTNILFIVAGAFVGIEKIINKRISKTSIGFSAVFNPKKDNTSQPLPTSPEEEPKLTSIEPIDLNEYGLIPEFIGRIPILATLSNLTETDLHRILIEPKNSLLHQYINLFKSFDVKIHFSTKAQKAIASLAYRKNTGARGLRQILEKVLLESMYTAPQSSIRYILIDEPVILANSPAKFYSRGEEGLMDHDILLEDHASASSCDSDSGSGLPTNFSPSSTSTLRRKATAMKECSISEEEEKKKGNGSRAIWVPIRVPPHRRYQTAAVLLWTSQLSLSISLFFFLMSYPITWPILIPYTIWILVVDPAPEKGGRLVQSVRTWKFWTLFASYFPVSLVKTVDLPSDRKYVFGYHPHGIIGMGAVANFGTEATGFSEKFPGLNPHLLTLSTNFIIPFYRDLILSLGICSVSIKSCISILKSKNSRSSDLKNNKGEGNCLVIVVGGAAESLSAHPGTADLTLKRRLGFIKLAIREGADLVPVFSFGENDIYAQLSNSEGTALYTLQKRFQAVFGFTLPVFHGRGIFNYSLGLLPYRHPIVSVVGKPIRVIQNKNPTLEEIVKVQREYINELTAVWDKYKDLYARNRKSELTLIA</sequence>
<dbReference type="AlphaFoldDB" id="A0A2S4WJQ8"/>
<comment type="similarity">
    <text evidence="1">Belongs to the diacylglycerol acyltransferase family.</text>
</comment>
<dbReference type="InterPro" id="IPR019489">
    <property type="entry name" value="Clp_ATPase_C"/>
</dbReference>
<keyword evidence="5" id="KW-0012">Acyltransferase</keyword>
<feature type="region of interest" description="Disordered" evidence="6">
    <location>
        <begin position="116"/>
        <end position="168"/>
    </location>
</feature>
<comment type="caution">
    <text evidence="8">The sequence shown here is derived from an EMBL/GenBank/DDBJ whole genome shotgun (WGS) entry which is preliminary data.</text>
</comment>
<dbReference type="SMART" id="SM01086">
    <property type="entry name" value="ClpB_D2-small"/>
    <property type="match status" value="1"/>
</dbReference>
<dbReference type="PANTHER" id="PTHR48102:SF7">
    <property type="entry name" value="ATP-DEPENDENT CLP PROTEASE ATP-BINDING SUBUNIT CLPX-LIKE, MITOCHONDRIAL"/>
    <property type="match status" value="1"/>
</dbReference>
<protein>
    <recommendedName>
        <fullName evidence="7">Clp ATPase C-terminal domain-containing protein</fullName>
    </recommendedName>
</protein>
<dbReference type="CDD" id="cd07987">
    <property type="entry name" value="LPLAT_MGAT-like"/>
    <property type="match status" value="1"/>
</dbReference>
<evidence type="ECO:0000313" key="9">
    <source>
        <dbReference type="Proteomes" id="UP000238274"/>
    </source>
</evidence>
<dbReference type="EMBL" id="PKSM01000015">
    <property type="protein sequence ID" value="POW21927.1"/>
    <property type="molecule type" value="Genomic_DNA"/>
</dbReference>
<feature type="non-terminal residue" evidence="8">
    <location>
        <position position="1"/>
    </location>
</feature>
<keyword evidence="3" id="KW-0547">Nucleotide-binding</keyword>
<evidence type="ECO:0000256" key="2">
    <source>
        <dbReference type="ARBA" id="ARBA00022679"/>
    </source>
</evidence>
<proteinExistence type="inferred from homology"/>
<feature type="region of interest" description="Disordered" evidence="6">
    <location>
        <begin position="381"/>
        <end position="412"/>
    </location>
</feature>
<evidence type="ECO:0000256" key="6">
    <source>
        <dbReference type="SAM" id="MobiDB-lite"/>
    </source>
</evidence>
<dbReference type="Pfam" id="PF10431">
    <property type="entry name" value="ClpB_D2-small"/>
    <property type="match status" value="1"/>
</dbReference>
<dbReference type="InterPro" id="IPR050052">
    <property type="entry name" value="ATP-dep_Clp_protease_ClpX"/>
</dbReference>
<feature type="domain" description="Clp ATPase C-terminal" evidence="7">
    <location>
        <begin position="504"/>
        <end position="589"/>
    </location>
</feature>
<dbReference type="GO" id="GO:0005759">
    <property type="term" value="C:mitochondrial matrix"/>
    <property type="evidence" value="ECO:0007669"/>
    <property type="project" value="TreeGrafter"/>
</dbReference>
<dbReference type="OrthoDB" id="264532at2759"/>
<feature type="compositionally biased region" description="Basic and acidic residues" evidence="6">
    <location>
        <begin position="116"/>
        <end position="130"/>
    </location>
</feature>
<dbReference type="InterPro" id="IPR027417">
    <property type="entry name" value="P-loop_NTPase"/>
</dbReference>
<feature type="compositionally biased region" description="Polar residues" evidence="6">
    <location>
        <begin position="132"/>
        <end position="147"/>
    </location>
</feature>
<dbReference type="Pfam" id="PF07724">
    <property type="entry name" value="AAA_2"/>
    <property type="match status" value="1"/>
</dbReference>
<reference evidence="9" key="2">
    <citation type="journal article" date="2018" name="BMC Genomics">
        <title>Genomic insights into host adaptation between the wheat stripe rust pathogen (Puccinia striiformis f. sp. tritici) and the barley stripe rust pathogen (Puccinia striiformis f. sp. hordei).</title>
        <authorList>
            <person name="Xia C."/>
            <person name="Wang M."/>
            <person name="Yin C."/>
            <person name="Cornejo O.E."/>
            <person name="Hulbert S.H."/>
            <person name="Chen X."/>
        </authorList>
    </citation>
    <scope>NUCLEOTIDE SEQUENCE [LARGE SCALE GENOMIC DNA]</scope>
    <source>
        <strain evidence="9">93TX-2</strain>
    </source>
</reference>
<evidence type="ECO:0000256" key="5">
    <source>
        <dbReference type="ARBA" id="ARBA00023315"/>
    </source>
</evidence>
<name>A0A2S4WJQ8_9BASI</name>
<keyword evidence="2" id="KW-0808">Transferase</keyword>
<gene>
    <name evidence="8" type="ORF">PSHT_01875</name>
</gene>
<reference evidence="8 9" key="1">
    <citation type="submission" date="2017-12" db="EMBL/GenBank/DDBJ databases">
        <title>Gene loss provides genomic basis for host adaptation in cereal stripe rust fungi.</title>
        <authorList>
            <person name="Xia C."/>
        </authorList>
    </citation>
    <scope>NUCLEOTIDE SEQUENCE [LARGE SCALE GENOMIC DNA]</scope>
    <source>
        <strain evidence="8 9">93TX-2</strain>
    </source>
</reference>
<evidence type="ECO:0000259" key="7">
    <source>
        <dbReference type="SMART" id="SM01086"/>
    </source>
</evidence>
<evidence type="ECO:0000256" key="1">
    <source>
        <dbReference type="ARBA" id="ARBA00005420"/>
    </source>
</evidence>
<dbReference type="GO" id="GO:0016887">
    <property type="term" value="F:ATP hydrolysis activity"/>
    <property type="evidence" value="ECO:0007669"/>
    <property type="project" value="InterPro"/>
</dbReference>
<reference evidence="9" key="3">
    <citation type="journal article" date="2018" name="Mol. Plant Microbe Interact.">
        <title>Genome sequence resources for the wheat stripe rust pathogen (Puccinia striiformis f. sp. tritici) and the barley stripe rust pathogen (Puccinia striiformis f. sp. hordei).</title>
        <authorList>
            <person name="Xia C."/>
            <person name="Wang M."/>
            <person name="Yin C."/>
            <person name="Cornejo O.E."/>
            <person name="Hulbert S.H."/>
            <person name="Chen X."/>
        </authorList>
    </citation>
    <scope>NUCLEOTIDE SEQUENCE [LARGE SCALE GENOMIC DNA]</scope>
    <source>
        <strain evidence="9">93TX-2</strain>
    </source>
</reference>
<keyword evidence="9" id="KW-1185">Reference proteome</keyword>
<feature type="region of interest" description="Disordered" evidence="6">
    <location>
        <begin position="47"/>
        <end position="79"/>
    </location>
</feature>
<dbReference type="InterPro" id="IPR007130">
    <property type="entry name" value="DAGAT"/>
</dbReference>
<dbReference type="Pfam" id="PF03982">
    <property type="entry name" value="DAGAT"/>
    <property type="match status" value="1"/>
</dbReference>
<feature type="region of interest" description="Disordered" evidence="6">
    <location>
        <begin position="200"/>
        <end position="222"/>
    </location>
</feature>
<dbReference type="VEuPathDB" id="FungiDB:PSTT_04057"/>
<evidence type="ECO:0000313" key="8">
    <source>
        <dbReference type="EMBL" id="POW21927.1"/>
    </source>
</evidence>
<dbReference type="GO" id="GO:0005524">
    <property type="term" value="F:ATP binding"/>
    <property type="evidence" value="ECO:0007669"/>
    <property type="project" value="UniProtKB-KW"/>
</dbReference>
<dbReference type="Proteomes" id="UP000238274">
    <property type="component" value="Unassembled WGS sequence"/>
</dbReference>
<dbReference type="Gene3D" id="3.40.50.300">
    <property type="entry name" value="P-loop containing nucleotide triphosphate hydrolases"/>
    <property type="match status" value="2"/>
</dbReference>